<evidence type="ECO:0000256" key="1">
    <source>
        <dbReference type="ARBA" id="ARBA00022723"/>
    </source>
</evidence>
<comment type="caution">
    <text evidence="8">The sequence shown here is derived from an EMBL/GenBank/DDBJ whole genome shotgun (WGS) entry which is preliminary data.</text>
</comment>
<reference evidence="8" key="1">
    <citation type="submission" date="2023-10" db="EMBL/GenBank/DDBJ databases">
        <title>Genome assemblies of two species of porcelain crab, Petrolisthes cinctipes and Petrolisthes manimaculis (Anomura: Porcellanidae).</title>
        <authorList>
            <person name="Angst P."/>
        </authorList>
    </citation>
    <scope>NUCLEOTIDE SEQUENCE</scope>
    <source>
        <strain evidence="8">PB745_01</strain>
        <tissue evidence="8">Gill</tissue>
    </source>
</reference>
<feature type="domain" description="C2H2-type" evidence="7">
    <location>
        <begin position="380"/>
        <end position="408"/>
    </location>
</feature>
<keyword evidence="3 5" id="KW-0863">Zinc-finger</keyword>
<keyword evidence="2" id="KW-0677">Repeat</keyword>
<evidence type="ECO:0000259" key="7">
    <source>
        <dbReference type="PROSITE" id="PS50157"/>
    </source>
</evidence>
<dbReference type="InterPro" id="IPR050688">
    <property type="entry name" value="Zinc_finger/UBP_domain"/>
</dbReference>
<dbReference type="AlphaFoldDB" id="A0AAE1KC70"/>
<evidence type="ECO:0000313" key="8">
    <source>
        <dbReference type="EMBL" id="KAK3869709.1"/>
    </source>
</evidence>
<feature type="region of interest" description="Disordered" evidence="6">
    <location>
        <begin position="267"/>
        <end position="359"/>
    </location>
</feature>
<dbReference type="PROSITE" id="PS50157">
    <property type="entry name" value="ZINC_FINGER_C2H2_2"/>
    <property type="match status" value="6"/>
</dbReference>
<dbReference type="FunFam" id="3.30.160.60:FF:000446">
    <property type="entry name" value="Zinc finger protein"/>
    <property type="match status" value="1"/>
</dbReference>
<keyword evidence="1" id="KW-0479">Metal-binding</keyword>
<accession>A0AAE1KC70</accession>
<keyword evidence="9" id="KW-1185">Reference proteome</keyword>
<dbReference type="EMBL" id="JAWQEG010002790">
    <property type="protein sequence ID" value="KAK3869709.1"/>
    <property type="molecule type" value="Genomic_DNA"/>
</dbReference>
<evidence type="ECO:0000313" key="9">
    <source>
        <dbReference type="Proteomes" id="UP001286313"/>
    </source>
</evidence>
<evidence type="ECO:0000256" key="5">
    <source>
        <dbReference type="PROSITE-ProRule" id="PRU00042"/>
    </source>
</evidence>
<dbReference type="PROSITE" id="PS51257">
    <property type="entry name" value="PROKAR_LIPOPROTEIN"/>
    <property type="match status" value="1"/>
</dbReference>
<feature type="compositionally biased region" description="Polar residues" evidence="6">
    <location>
        <begin position="288"/>
        <end position="319"/>
    </location>
</feature>
<dbReference type="SUPFAM" id="SSF57667">
    <property type="entry name" value="beta-beta-alpha zinc fingers"/>
    <property type="match status" value="4"/>
</dbReference>
<dbReference type="GO" id="GO:0045944">
    <property type="term" value="P:positive regulation of transcription by RNA polymerase II"/>
    <property type="evidence" value="ECO:0007669"/>
    <property type="project" value="TreeGrafter"/>
</dbReference>
<gene>
    <name evidence="8" type="ORF">Pcinc_025002</name>
</gene>
<feature type="region of interest" description="Disordered" evidence="6">
    <location>
        <begin position="168"/>
        <end position="188"/>
    </location>
</feature>
<evidence type="ECO:0000256" key="4">
    <source>
        <dbReference type="ARBA" id="ARBA00022833"/>
    </source>
</evidence>
<dbReference type="SMART" id="SM00355">
    <property type="entry name" value="ZnF_C2H2"/>
    <property type="match status" value="8"/>
</dbReference>
<feature type="domain" description="C2H2-type" evidence="7">
    <location>
        <begin position="453"/>
        <end position="481"/>
    </location>
</feature>
<dbReference type="Pfam" id="PF00096">
    <property type="entry name" value="zf-C2H2"/>
    <property type="match status" value="3"/>
</dbReference>
<dbReference type="Proteomes" id="UP001286313">
    <property type="component" value="Unassembled WGS sequence"/>
</dbReference>
<feature type="domain" description="C2H2-type" evidence="7">
    <location>
        <begin position="199"/>
        <end position="227"/>
    </location>
</feature>
<evidence type="ECO:0000256" key="2">
    <source>
        <dbReference type="ARBA" id="ARBA00022737"/>
    </source>
</evidence>
<dbReference type="PANTHER" id="PTHR24403">
    <property type="entry name" value="ZINC FINGER PROTEIN"/>
    <property type="match status" value="1"/>
</dbReference>
<dbReference type="Gene3D" id="3.30.160.60">
    <property type="entry name" value="Classic Zinc Finger"/>
    <property type="match status" value="8"/>
</dbReference>
<dbReference type="FunFam" id="3.30.160.60:FF:000100">
    <property type="entry name" value="Zinc finger 45-like"/>
    <property type="match status" value="2"/>
</dbReference>
<protein>
    <recommendedName>
        <fullName evidence="7">C2H2-type domain-containing protein</fullName>
    </recommendedName>
</protein>
<feature type="compositionally biased region" description="Basic residues" evidence="6">
    <location>
        <begin position="168"/>
        <end position="178"/>
    </location>
</feature>
<evidence type="ECO:0000256" key="3">
    <source>
        <dbReference type="ARBA" id="ARBA00022771"/>
    </source>
</evidence>
<dbReference type="GO" id="GO:0005634">
    <property type="term" value="C:nucleus"/>
    <property type="evidence" value="ECO:0007669"/>
    <property type="project" value="TreeGrafter"/>
</dbReference>
<feature type="domain" description="C2H2-type" evidence="7">
    <location>
        <begin position="125"/>
        <end position="153"/>
    </location>
</feature>
<feature type="domain" description="C2H2-type" evidence="7">
    <location>
        <begin position="228"/>
        <end position="255"/>
    </location>
</feature>
<dbReference type="InterPro" id="IPR036236">
    <property type="entry name" value="Znf_C2H2_sf"/>
</dbReference>
<organism evidence="8 9">
    <name type="scientific">Petrolisthes cinctipes</name>
    <name type="common">Flat porcelain crab</name>
    <dbReference type="NCBI Taxonomy" id="88211"/>
    <lineage>
        <taxon>Eukaryota</taxon>
        <taxon>Metazoa</taxon>
        <taxon>Ecdysozoa</taxon>
        <taxon>Arthropoda</taxon>
        <taxon>Crustacea</taxon>
        <taxon>Multicrustacea</taxon>
        <taxon>Malacostraca</taxon>
        <taxon>Eumalacostraca</taxon>
        <taxon>Eucarida</taxon>
        <taxon>Decapoda</taxon>
        <taxon>Pleocyemata</taxon>
        <taxon>Anomura</taxon>
        <taxon>Galatheoidea</taxon>
        <taxon>Porcellanidae</taxon>
        <taxon>Petrolisthes</taxon>
    </lineage>
</organism>
<dbReference type="InterPro" id="IPR013087">
    <property type="entry name" value="Znf_C2H2_type"/>
</dbReference>
<name>A0AAE1KC70_PETCI</name>
<evidence type="ECO:0000256" key="6">
    <source>
        <dbReference type="SAM" id="MobiDB-lite"/>
    </source>
</evidence>
<feature type="compositionally biased region" description="Basic and acidic residues" evidence="6">
    <location>
        <begin position="179"/>
        <end position="188"/>
    </location>
</feature>
<sequence>MRTSGEAWTHYCWALWSMKLEAAQFPLVPTVAACSASLGSSPDTSGLTLEKNLTRVHTVRIEPAERLMWKNTANGDISMDHNLTPQNYVATRCHTGNHTLNNSNPKGFSKLSGYEVNRGREAAPYVCPYCRAVSFSSMSDLRRHVRIHTGEKPYACPYCHYRAKRTTHLQDHMRRRHPSPRERDPEHTLSTHTLAGEQLVCPYCHRSTFKQRSDLKRHIRRHTGEKPYTCPMCDYRAGRSDYIHDHLVRHHPEAPRHPRRLFQHVVQTPHSPLPPHSTSCTPHPQLAMESSTHATPLQSTEHSPSPQCTIHLLPTQSASHPPPVPPSQYAVHPPLLQSTSGSPLSAVHSPPRVSSPHTPVSPFAPHLILLGPASGEGSTLTCPYCHRSTFKQTSDLRRHIRIHTGEKPFSCNLCGYSGVRREHLNDHLWRKHKVAVTKRTHTTYRVTPDRPVLTCPQCPNLTFTYKRNFDRHLRLHSGQRPYQCPQCCYAASRKEHLTSHLFRRHPNTLLSSHPESTL</sequence>
<proteinExistence type="predicted"/>
<keyword evidence="4" id="KW-0862">Zinc</keyword>
<dbReference type="GO" id="GO:0008270">
    <property type="term" value="F:zinc ion binding"/>
    <property type="evidence" value="ECO:0007669"/>
    <property type="project" value="UniProtKB-KW"/>
</dbReference>
<dbReference type="PANTHER" id="PTHR24403:SF67">
    <property type="entry name" value="FI01116P-RELATED"/>
    <property type="match status" value="1"/>
</dbReference>
<feature type="domain" description="C2H2-type" evidence="7">
    <location>
        <begin position="154"/>
        <end position="182"/>
    </location>
</feature>